<comment type="caution">
    <text evidence="2">The sequence shown here is derived from an EMBL/GenBank/DDBJ whole genome shotgun (WGS) entry which is preliminary data.</text>
</comment>
<dbReference type="PANTHER" id="PTHR19923">
    <property type="entry name" value="WD40 REPEAT PROTEINPRL1/PRL2-RELATED"/>
    <property type="match status" value="1"/>
</dbReference>
<dbReference type="AlphaFoldDB" id="A0A9N9AYX3"/>
<dbReference type="Proteomes" id="UP000789572">
    <property type="component" value="Unassembled WGS sequence"/>
</dbReference>
<evidence type="ECO:0000313" key="3">
    <source>
        <dbReference type="Proteomes" id="UP000789572"/>
    </source>
</evidence>
<keyword evidence="3" id="KW-1185">Reference proteome</keyword>
<gene>
    <name evidence="2" type="ORF">POCULU_LOCUS4734</name>
</gene>
<dbReference type="GO" id="GO:0000974">
    <property type="term" value="C:Prp19 complex"/>
    <property type="evidence" value="ECO:0007669"/>
    <property type="project" value="TreeGrafter"/>
</dbReference>
<proteinExistence type="predicted"/>
<dbReference type="EMBL" id="CAJVPJ010000637">
    <property type="protein sequence ID" value="CAG8545154.1"/>
    <property type="molecule type" value="Genomic_DNA"/>
</dbReference>
<accession>A0A9N9AYX3</accession>
<feature type="region of interest" description="Disordered" evidence="1">
    <location>
        <begin position="53"/>
        <end position="75"/>
    </location>
</feature>
<evidence type="ECO:0000256" key="1">
    <source>
        <dbReference type="SAM" id="MobiDB-lite"/>
    </source>
</evidence>
<organism evidence="2 3">
    <name type="scientific">Paraglomus occultum</name>
    <dbReference type="NCBI Taxonomy" id="144539"/>
    <lineage>
        <taxon>Eukaryota</taxon>
        <taxon>Fungi</taxon>
        <taxon>Fungi incertae sedis</taxon>
        <taxon>Mucoromycota</taxon>
        <taxon>Glomeromycotina</taxon>
        <taxon>Glomeromycetes</taxon>
        <taxon>Paraglomerales</taxon>
        <taxon>Paraglomeraceae</taxon>
        <taxon>Paraglomus</taxon>
    </lineage>
</organism>
<dbReference type="OrthoDB" id="10256122at2759"/>
<evidence type="ECO:0000313" key="2">
    <source>
        <dbReference type="EMBL" id="CAG8545154.1"/>
    </source>
</evidence>
<dbReference type="InterPro" id="IPR036322">
    <property type="entry name" value="WD40_repeat_dom_sf"/>
</dbReference>
<dbReference type="InterPro" id="IPR015943">
    <property type="entry name" value="WD40/YVTN_repeat-like_dom_sf"/>
</dbReference>
<sequence>MAIWDWKSGYKFQALETTAQPEFEAGIFACTFDRTSLRLITCETDKTIKIWREDPNTTPETHPIQWKPSLARTRF</sequence>
<name>A0A9N9AYX3_9GLOM</name>
<dbReference type="GO" id="GO:0071013">
    <property type="term" value="C:catalytic step 2 spliceosome"/>
    <property type="evidence" value="ECO:0007669"/>
    <property type="project" value="TreeGrafter"/>
</dbReference>
<dbReference type="Gene3D" id="2.130.10.10">
    <property type="entry name" value="YVTN repeat-like/Quinoprotein amine dehydrogenase"/>
    <property type="match status" value="1"/>
</dbReference>
<reference evidence="2" key="1">
    <citation type="submission" date="2021-06" db="EMBL/GenBank/DDBJ databases">
        <authorList>
            <person name="Kallberg Y."/>
            <person name="Tangrot J."/>
            <person name="Rosling A."/>
        </authorList>
    </citation>
    <scope>NUCLEOTIDE SEQUENCE</scope>
    <source>
        <strain evidence="2">IA702</strain>
    </source>
</reference>
<dbReference type="GO" id="GO:0071011">
    <property type="term" value="C:precatalytic spliceosome"/>
    <property type="evidence" value="ECO:0007669"/>
    <property type="project" value="TreeGrafter"/>
</dbReference>
<dbReference type="InterPro" id="IPR045241">
    <property type="entry name" value="Prp46/PLRG1-like"/>
</dbReference>
<dbReference type="SUPFAM" id="SSF50978">
    <property type="entry name" value="WD40 repeat-like"/>
    <property type="match status" value="1"/>
</dbReference>
<protein>
    <submittedName>
        <fullName evidence="2">6787_t:CDS:1</fullName>
    </submittedName>
</protein>
<dbReference type="GO" id="GO:0000398">
    <property type="term" value="P:mRNA splicing, via spliceosome"/>
    <property type="evidence" value="ECO:0007669"/>
    <property type="project" value="InterPro"/>
</dbReference>
<dbReference type="PANTHER" id="PTHR19923:SF0">
    <property type="entry name" value="PLEIOTROPIC REGULATOR 1"/>
    <property type="match status" value="1"/>
</dbReference>